<dbReference type="RefSeq" id="WP_018384273.1">
    <property type="nucleotide sequence ID" value="NZ_LLZU01000037.1"/>
</dbReference>
<evidence type="ECO:0000313" key="4">
    <source>
        <dbReference type="EMBL" id="KRV47381.1"/>
    </source>
</evidence>
<dbReference type="Proteomes" id="UP000050867">
    <property type="component" value="Unassembled WGS sequence"/>
</dbReference>
<dbReference type="AlphaFoldDB" id="A0A0T6LMZ5"/>
<keyword evidence="5" id="KW-1185">Reference proteome</keyword>
<evidence type="ECO:0000259" key="3">
    <source>
        <dbReference type="Pfam" id="PF12804"/>
    </source>
</evidence>
<dbReference type="STRING" id="76728.AQ490_07935"/>
<protein>
    <recommendedName>
        <fullName evidence="3">MobA-like NTP transferase domain-containing protein</fullName>
    </recommendedName>
</protein>
<dbReference type="Gene3D" id="3.90.550.10">
    <property type="entry name" value="Spore Coat Polysaccharide Biosynthesis Protein SpsA, Chain A"/>
    <property type="match status" value="1"/>
</dbReference>
<evidence type="ECO:0000256" key="2">
    <source>
        <dbReference type="SAM" id="MobiDB-lite"/>
    </source>
</evidence>
<dbReference type="GO" id="GO:0016779">
    <property type="term" value="F:nucleotidyltransferase activity"/>
    <property type="evidence" value="ECO:0007669"/>
    <property type="project" value="TreeGrafter"/>
</dbReference>
<dbReference type="eggNOG" id="COG0746">
    <property type="taxonomic scope" value="Bacteria"/>
</dbReference>
<name>A0A0T6LMZ5_WENVI</name>
<gene>
    <name evidence="4" type="ORF">AQ490_07935</name>
</gene>
<keyword evidence="1" id="KW-0808">Transferase</keyword>
<dbReference type="InterPro" id="IPR025877">
    <property type="entry name" value="MobA-like_NTP_Trfase"/>
</dbReference>
<accession>A0A0T6LMZ5</accession>
<feature type="region of interest" description="Disordered" evidence="2">
    <location>
        <begin position="125"/>
        <end position="150"/>
    </location>
</feature>
<dbReference type="Pfam" id="PF12804">
    <property type="entry name" value="NTP_transf_3"/>
    <property type="match status" value="1"/>
</dbReference>
<feature type="compositionally biased region" description="Low complexity" evidence="2">
    <location>
        <begin position="125"/>
        <end position="145"/>
    </location>
</feature>
<reference evidence="4 5" key="1">
    <citation type="submission" date="2015-10" db="EMBL/GenBank/DDBJ databases">
        <title>Draft genome sequence of pyrrolomycin-producing Streptomyces vitaminophilus.</title>
        <authorList>
            <person name="Graham D.E."/>
            <person name="Mahan K.M."/>
            <person name="Klingeman D.M."/>
            <person name="Hettich R.L."/>
            <person name="Parry R.J."/>
        </authorList>
    </citation>
    <scope>NUCLEOTIDE SEQUENCE [LARGE SCALE GENOMIC DNA]</scope>
    <source>
        <strain evidence="4 5">ATCC 31673</strain>
    </source>
</reference>
<organism evidence="4 5">
    <name type="scientific">Wenjunlia vitaminophila</name>
    <name type="common">Streptomyces vitaminophilus</name>
    <dbReference type="NCBI Taxonomy" id="76728"/>
    <lineage>
        <taxon>Bacteria</taxon>
        <taxon>Bacillati</taxon>
        <taxon>Actinomycetota</taxon>
        <taxon>Actinomycetes</taxon>
        <taxon>Kitasatosporales</taxon>
        <taxon>Streptomycetaceae</taxon>
        <taxon>Wenjunlia</taxon>
    </lineage>
</organism>
<dbReference type="SUPFAM" id="SSF53448">
    <property type="entry name" value="Nucleotide-diphospho-sugar transferases"/>
    <property type="match status" value="1"/>
</dbReference>
<comment type="caution">
    <text evidence="4">The sequence shown here is derived from an EMBL/GenBank/DDBJ whole genome shotgun (WGS) entry which is preliminary data.</text>
</comment>
<dbReference type="PANTHER" id="PTHR19136:SF81">
    <property type="entry name" value="MOLYBDENUM COFACTOR GUANYLYLTRANSFERASE"/>
    <property type="match status" value="1"/>
</dbReference>
<feature type="domain" description="MobA-like NTP transferase" evidence="3">
    <location>
        <begin position="10"/>
        <end position="190"/>
    </location>
</feature>
<evidence type="ECO:0000256" key="1">
    <source>
        <dbReference type="ARBA" id="ARBA00022679"/>
    </source>
</evidence>
<dbReference type="EMBL" id="LLZU01000037">
    <property type="protein sequence ID" value="KRV47381.1"/>
    <property type="molecule type" value="Genomic_DNA"/>
</dbReference>
<sequence>MLTGVTDYDAIILAGGQARRLGGVDKPGLRVGGSSLLERVLGACAGAARLIVVGPPRPVAEPHTAASVRWTRENPPGGGPLPALAAGLELVTADLVLLLAADLPFMNAGTVRRLLAEAVSTDTFTPGDTSAPAGAPAGAPADVPGGASGGADTPDGAVLVDADGHDQPLAAAYRTESLRAGLDRLTAEHGTLAGVALRRLVSPLTLRRVADREGTSFDCDTWDDVTAVRARMGEV</sequence>
<dbReference type="PANTHER" id="PTHR19136">
    <property type="entry name" value="MOLYBDENUM COFACTOR GUANYLYLTRANSFERASE"/>
    <property type="match status" value="1"/>
</dbReference>
<proteinExistence type="predicted"/>
<evidence type="ECO:0000313" key="5">
    <source>
        <dbReference type="Proteomes" id="UP000050867"/>
    </source>
</evidence>
<dbReference type="InterPro" id="IPR029044">
    <property type="entry name" value="Nucleotide-diphossugar_trans"/>
</dbReference>
<dbReference type="OrthoDB" id="4735656at2"/>